<dbReference type="EMBL" id="CP007230">
    <property type="protein sequence ID" value="AHK20962.1"/>
    <property type="molecule type" value="Genomic_DNA"/>
</dbReference>
<dbReference type="PROSITE" id="PS00695">
    <property type="entry name" value="ENT_VIR_OMP_2"/>
    <property type="match status" value="1"/>
</dbReference>
<keyword evidence="10" id="KW-1185">Reference proteome</keyword>
<dbReference type="SUPFAM" id="SSF56925">
    <property type="entry name" value="OMPA-like"/>
    <property type="match status" value="1"/>
</dbReference>
<dbReference type="InterPro" id="IPR000758">
    <property type="entry name" value="Enterovir_OMP"/>
</dbReference>
<dbReference type="InterPro" id="IPR027385">
    <property type="entry name" value="Beta-barrel_OMP"/>
</dbReference>
<feature type="signal peptide" evidence="6">
    <location>
        <begin position="1"/>
        <end position="23"/>
    </location>
</feature>
<evidence type="ECO:0000313" key="11">
    <source>
        <dbReference type="Proteomes" id="UP000038204"/>
    </source>
</evidence>
<dbReference type="PRINTS" id="PR00316">
    <property type="entry name" value="ENTEROVIROMP"/>
</dbReference>
<reference evidence="8 10" key="1">
    <citation type="journal article" date="2014" name="Genome Announc.">
        <title>Genome Sequence of Yersinia similis Y228T, a Member of the Yersinia pseudotuberculosis Complex.</title>
        <authorList>
            <person name="Sprague L.D."/>
            <person name="Neubauer H."/>
        </authorList>
    </citation>
    <scope>NUCLEOTIDE SEQUENCE [LARGE SCALE GENOMIC DNA]</scope>
    <source>
        <strain evidence="8 10">228</strain>
    </source>
</reference>
<evidence type="ECO:0000256" key="4">
    <source>
        <dbReference type="ARBA" id="ARBA00022729"/>
    </source>
</evidence>
<evidence type="ECO:0000256" key="2">
    <source>
        <dbReference type="ARBA" id="ARBA00022452"/>
    </source>
</evidence>
<gene>
    <name evidence="9" type="primary">ail_1</name>
    <name evidence="8" type="ORF">BF17_17930</name>
    <name evidence="9" type="ORF">ERS008667_00229</name>
</gene>
<evidence type="ECO:0000313" key="8">
    <source>
        <dbReference type="EMBL" id="AHK20962.1"/>
    </source>
</evidence>
<dbReference type="KEGG" id="ysi:BF17_17930"/>
<dbReference type="PANTHER" id="PTHR35892:SF2">
    <property type="entry name" value="OUTER MEMBRANE PROTEIN PAGN"/>
    <property type="match status" value="1"/>
</dbReference>
<dbReference type="Gene3D" id="2.40.160.20">
    <property type="match status" value="1"/>
</dbReference>
<name>A0A0T9NU28_9GAMM</name>
<dbReference type="GO" id="GO:0044384">
    <property type="term" value="C:host outer membrane"/>
    <property type="evidence" value="ECO:0007669"/>
    <property type="project" value="InterPro"/>
</dbReference>
<dbReference type="Pfam" id="PF13505">
    <property type="entry name" value="OMP_b-brl"/>
    <property type="match status" value="1"/>
</dbReference>
<organism evidence="9 11">
    <name type="scientific">Yersinia similis</name>
    <dbReference type="NCBI Taxonomy" id="367190"/>
    <lineage>
        <taxon>Bacteria</taxon>
        <taxon>Pseudomonadati</taxon>
        <taxon>Pseudomonadota</taxon>
        <taxon>Gammaproteobacteria</taxon>
        <taxon>Enterobacterales</taxon>
        <taxon>Yersiniaceae</taxon>
        <taxon>Yersinia</taxon>
    </lineage>
</organism>
<dbReference type="Proteomes" id="UP000038204">
    <property type="component" value="Unassembled WGS sequence"/>
</dbReference>
<dbReference type="InterPro" id="IPR011250">
    <property type="entry name" value="OMP/PagP_B-barrel"/>
</dbReference>
<accession>A0A0T9NU28</accession>
<evidence type="ECO:0000256" key="1">
    <source>
        <dbReference type="ARBA" id="ARBA00004571"/>
    </source>
</evidence>
<evidence type="ECO:0000256" key="3">
    <source>
        <dbReference type="ARBA" id="ARBA00022692"/>
    </source>
</evidence>
<sequence>MKNKITLAAFITATLLSSSAAYAAGDRTISLGYAQGDVRLGDGNRKDIRLNDDPQGINVKYHHKLSEMFGTIGSFTYTNLNYDYLDNNNVKVGDASFDYYSLMVGPSVHFNELFSMYALLGVGHGKAKASVLGYGKKEEQESLAYGVGMQFNPLNNIAIDASYEYTKLKNANIGTWALGIGYRF</sequence>
<dbReference type="InterPro" id="IPR051723">
    <property type="entry name" value="Bact_OM_Invasion-Related"/>
</dbReference>
<feature type="chain" id="PRO_5006694104" evidence="6">
    <location>
        <begin position="24"/>
        <end position="184"/>
    </location>
</feature>
<dbReference type="RefSeq" id="WP_025383606.1">
    <property type="nucleotide sequence ID" value="NZ_CABIHS010000159.1"/>
</dbReference>
<proteinExistence type="predicted"/>
<evidence type="ECO:0000256" key="5">
    <source>
        <dbReference type="ARBA" id="ARBA00023136"/>
    </source>
</evidence>
<evidence type="ECO:0000313" key="9">
    <source>
        <dbReference type="EMBL" id="CNH29907.1"/>
    </source>
</evidence>
<dbReference type="PATRIC" id="fig|367190.3.peg.3513"/>
<keyword evidence="3" id="KW-0812">Transmembrane</keyword>
<keyword evidence="2" id="KW-1134">Transmembrane beta strand</keyword>
<dbReference type="PANTHER" id="PTHR35892">
    <property type="entry name" value="OUTER MEMBRANE PROTEIN PAGN-RELATED"/>
    <property type="match status" value="1"/>
</dbReference>
<dbReference type="GeneID" id="96665306"/>
<comment type="subcellular location">
    <subcellularLocation>
        <location evidence="1">Cell outer membrane</location>
        <topology evidence="1">Multi-pass membrane protein</topology>
    </subcellularLocation>
</comment>
<dbReference type="AlphaFoldDB" id="A0A0T9NU28"/>
<dbReference type="Proteomes" id="UP000019439">
    <property type="component" value="Chromosome"/>
</dbReference>
<dbReference type="EMBL" id="CQBK01000002">
    <property type="protein sequence ID" value="CNH29907.1"/>
    <property type="molecule type" value="Genomic_DNA"/>
</dbReference>
<evidence type="ECO:0000259" key="7">
    <source>
        <dbReference type="Pfam" id="PF13505"/>
    </source>
</evidence>
<keyword evidence="4 6" id="KW-0732">Signal</keyword>
<protein>
    <submittedName>
        <fullName evidence="9">Attachment invasion locus protein</fullName>
    </submittedName>
    <submittedName>
        <fullName evidence="8">Attachment protein</fullName>
    </submittedName>
</protein>
<reference evidence="9 11" key="2">
    <citation type="submission" date="2015-03" db="EMBL/GenBank/DDBJ databases">
        <authorList>
            <person name="Murphy D."/>
        </authorList>
    </citation>
    <scope>NUCLEOTIDE SEQUENCE [LARGE SCALE GENOMIC DNA]</scope>
    <source>
        <strain evidence="9 11">Y233</strain>
    </source>
</reference>
<keyword evidence="5" id="KW-0472">Membrane</keyword>
<evidence type="ECO:0000313" key="10">
    <source>
        <dbReference type="Proteomes" id="UP000019439"/>
    </source>
</evidence>
<dbReference type="GO" id="GO:0009279">
    <property type="term" value="C:cell outer membrane"/>
    <property type="evidence" value="ECO:0007669"/>
    <property type="project" value="UniProtKB-SubCell"/>
</dbReference>
<evidence type="ECO:0000256" key="6">
    <source>
        <dbReference type="SAM" id="SignalP"/>
    </source>
</evidence>
<feature type="domain" description="Outer membrane protein beta-barrel" evidence="7">
    <location>
        <begin position="9"/>
        <end position="184"/>
    </location>
</feature>